<gene>
    <name evidence="10" type="primary">LOC115884426</name>
</gene>
<name>A0A6J2Y5C8_SITOR</name>
<dbReference type="InParanoid" id="A0A6J2Y5C8"/>
<comment type="cofactor">
    <cofactor evidence="1">
        <name>a divalent metal cation</name>
        <dbReference type="ChEBI" id="CHEBI:60240"/>
    </cofactor>
</comment>
<evidence type="ECO:0000313" key="10">
    <source>
        <dbReference type="RefSeq" id="XP_030758852.1"/>
    </source>
</evidence>
<evidence type="ECO:0000256" key="2">
    <source>
        <dbReference type="ARBA" id="ARBA00004123"/>
    </source>
</evidence>
<dbReference type="GO" id="GO:0016787">
    <property type="term" value="F:hydrolase activity"/>
    <property type="evidence" value="ECO:0007669"/>
    <property type="project" value="UniProtKB-KW"/>
</dbReference>
<dbReference type="Pfam" id="PF13359">
    <property type="entry name" value="DDE_Tnp_4"/>
    <property type="match status" value="1"/>
</dbReference>
<dbReference type="GO" id="GO:0004518">
    <property type="term" value="F:nuclease activity"/>
    <property type="evidence" value="ECO:0007669"/>
    <property type="project" value="UniProtKB-KW"/>
</dbReference>
<dbReference type="Proteomes" id="UP000504635">
    <property type="component" value="Unplaced"/>
</dbReference>
<keyword evidence="6" id="KW-0378">Hydrolase</keyword>
<evidence type="ECO:0000256" key="1">
    <source>
        <dbReference type="ARBA" id="ARBA00001968"/>
    </source>
</evidence>
<dbReference type="AlphaFoldDB" id="A0A6J2Y5C8"/>
<dbReference type="InterPro" id="IPR045249">
    <property type="entry name" value="HARBI1-like"/>
</dbReference>
<evidence type="ECO:0000256" key="5">
    <source>
        <dbReference type="ARBA" id="ARBA00022723"/>
    </source>
</evidence>
<evidence type="ECO:0000256" key="6">
    <source>
        <dbReference type="ARBA" id="ARBA00022801"/>
    </source>
</evidence>
<dbReference type="OrthoDB" id="6741510at2759"/>
<keyword evidence="7" id="KW-0539">Nucleus</keyword>
<dbReference type="KEGG" id="soy:115884426"/>
<dbReference type="GO" id="GO:0046872">
    <property type="term" value="F:metal ion binding"/>
    <property type="evidence" value="ECO:0007669"/>
    <property type="project" value="UniProtKB-KW"/>
</dbReference>
<proteinExistence type="inferred from homology"/>
<dbReference type="PANTHER" id="PTHR22930:SF269">
    <property type="entry name" value="NUCLEASE HARBI1-LIKE PROTEIN"/>
    <property type="match status" value="1"/>
</dbReference>
<dbReference type="RefSeq" id="XP_030758852.1">
    <property type="nucleotide sequence ID" value="XM_030902992.1"/>
</dbReference>
<evidence type="ECO:0000256" key="3">
    <source>
        <dbReference type="ARBA" id="ARBA00006958"/>
    </source>
</evidence>
<accession>A0A6J2Y5C8</accession>
<evidence type="ECO:0000313" key="9">
    <source>
        <dbReference type="Proteomes" id="UP000504635"/>
    </source>
</evidence>
<sequence>MSVTDFEYLLNSVGPKIAKRNTNYRDAIPPHERLAVTLRFLAAGDSYTSLMYLFKISKQVISRIVPEVCEALVMTLHEYVQLPRTSDSWKEIAAEFSSRWNFPQCLGAIDGKHVVLQAPINTGTEYFNYKGTHSIVLLAIVDAQYSFTYVNVGCQDRISDGGVFKNSFFLTDRRNIKHSGG</sequence>
<evidence type="ECO:0000256" key="7">
    <source>
        <dbReference type="ARBA" id="ARBA00023242"/>
    </source>
</evidence>
<keyword evidence="9" id="KW-1185">Reference proteome</keyword>
<comment type="similarity">
    <text evidence="3">Belongs to the HARBI1 family.</text>
</comment>
<keyword evidence="4" id="KW-0540">Nuclease</keyword>
<keyword evidence="5" id="KW-0479">Metal-binding</keyword>
<reference evidence="10" key="1">
    <citation type="submission" date="2025-08" db="UniProtKB">
        <authorList>
            <consortium name="RefSeq"/>
        </authorList>
    </citation>
    <scope>IDENTIFICATION</scope>
    <source>
        <tissue evidence="10">Gonads</tissue>
    </source>
</reference>
<protein>
    <submittedName>
        <fullName evidence="10">Protein ANTAGONIST OF LIKE HETEROCHROMATIN PROTEIN 1-like</fullName>
    </submittedName>
</protein>
<dbReference type="InterPro" id="IPR027806">
    <property type="entry name" value="HARBI1_dom"/>
</dbReference>
<evidence type="ECO:0000259" key="8">
    <source>
        <dbReference type="Pfam" id="PF13359"/>
    </source>
</evidence>
<evidence type="ECO:0000256" key="4">
    <source>
        <dbReference type="ARBA" id="ARBA00022722"/>
    </source>
</evidence>
<dbReference type="PANTHER" id="PTHR22930">
    <property type="match status" value="1"/>
</dbReference>
<dbReference type="GeneID" id="115884426"/>
<feature type="domain" description="DDE Tnp4" evidence="8">
    <location>
        <begin position="109"/>
        <end position="172"/>
    </location>
</feature>
<comment type="subcellular location">
    <subcellularLocation>
        <location evidence="2">Nucleus</location>
    </subcellularLocation>
</comment>
<dbReference type="GO" id="GO:0005634">
    <property type="term" value="C:nucleus"/>
    <property type="evidence" value="ECO:0007669"/>
    <property type="project" value="UniProtKB-SubCell"/>
</dbReference>
<organism evidence="9 10">
    <name type="scientific">Sitophilus oryzae</name>
    <name type="common">Rice weevil</name>
    <name type="synonym">Curculio oryzae</name>
    <dbReference type="NCBI Taxonomy" id="7048"/>
    <lineage>
        <taxon>Eukaryota</taxon>
        <taxon>Metazoa</taxon>
        <taxon>Ecdysozoa</taxon>
        <taxon>Arthropoda</taxon>
        <taxon>Hexapoda</taxon>
        <taxon>Insecta</taxon>
        <taxon>Pterygota</taxon>
        <taxon>Neoptera</taxon>
        <taxon>Endopterygota</taxon>
        <taxon>Coleoptera</taxon>
        <taxon>Polyphaga</taxon>
        <taxon>Cucujiformia</taxon>
        <taxon>Curculionidae</taxon>
        <taxon>Dryophthorinae</taxon>
        <taxon>Sitophilus</taxon>
    </lineage>
</organism>